<organism evidence="2 3">
    <name type="scientific">Candidatus Propionivibrio aalborgensis</name>
    <dbReference type="NCBI Taxonomy" id="1860101"/>
    <lineage>
        <taxon>Bacteria</taxon>
        <taxon>Pseudomonadati</taxon>
        <taxon>Pseudomonadota</taxon>
        <taxon>Betaproteobacteria</taxon>
        <taxon>Rhodocyclales</taxon>
        <taxon>Rhodocyclaceae</taxon>
        <taxon>Propionivibrio</taxon>
    </lineage>
</organism>
<keyword evidence="1" id="KW-0812">Transmembrane</keyword>
<evidence type="ECO:0000313" key="3">
    <source>
        <dbReference type="Proteomes" id="UP000199600"/>
    </source>
</evidence>
<feature type="transmembrane region" description="Helical" evidence="1">
    <location>
        <begin position="37"/>
        <end position="60"/>
    </location>
</feature>
<keyword evidence="1" id="KW-0472">Membrane</keyword>
<keyword evidence="1" id="KW-1133">Transmembrane helix</keyword>
<reference evidence="2 3" key="1">
    <citation type="submission" date="2016-06" db="EMBL/GenBank/DDBJ databases">
        <authorList>
            <person name="Kjaerup R.B."/>
            <person name="Dalgaard T.S."/>
            <person name="Juul-Madsen H.R."/>
        </authorList>
    </citation>
    <scope>NUCLEOTIDE SEQUENCE [LARGE SCALE GENOMIC DNA]</scope>
    <source>
        <strain evidence="2">2</strain>
    </source>
</reference>
<dbReference type="Proteomes" id="UP000199600">
    <property type="component" value="Unassembled WGS sequence"/>
</dbReference>
<dbReference type="Pfam" id="PF11137">
    <property type="entry name" value="DUF2909"/>
    <property type="match status" value="1"/>
</dbReference>
<name>A0A1A8Y1W0_9RHOO</name>
<evidence type="ECO:0008006" key="4">
    <source>
        <dbReference type="Google" id="ProtNLM"/>
    </source>
</evidence>
<sequence length="63" mass="7039">MLKLIILVMLIGVIGSLFSGLFFLYRDHGAGDRTVRALTWRIGLSFTIFILLMLGSRFGLIHG</sequence>
<accession>A0A1A8Y1W0</accession>
<dbReference type="AlphaFoldDB" id="A0A1A8Y1W0"/>
<feature type="transmembrane region" description="Helical" evidence="1">
    <location>
        <begin position="6"/>
        <end position="25"/>
    </location>
</feature>
<dbReference type="InterPro" id="IPR021313">
    <property type="entry name" value="DUF2909"/>
</dbReference>
<dbReference type="NCBIfam" id="NF033233">
    <property type="entry name" value="twin_helix"/>
    <property type="match status" value="1"/>
</dbReference>
<evidence type="ECO:0000256" key="1">
    <source>
        <dbReference type="SAM" id="Phobius"/>
    </source>
</evidence>
<proteinExistence type="predicted"/>
<dbReference type="RefSeq" id="WP_186412523.1">
    <property type="nucleotide sequence ID" value="NZ_FLQY01000386.1"/>
</dbReference>
<evidence type="ECO:0000313" key="2">
    <source>
        <dbReference type="EMBL" id="SBT10977.1"/>
    </source>
</evidence>
<gene>
    <name evidence="2" type="ORF">PROAA_810019</name>
</gene>
<dbReference type="EMBL" id="FLQY01000386">
    <property type="protein sequence ID" value="SBT10977.1"/>
    <property type="molecule type" value="Genomic_DNA"/>
</dbReference>
<keyword evidence="3" id="KW-1185">Reference proteome</keyword>
<protein>
    <recommendedName>
        <fullName evidence="4">Twin transmembrane helix small protein</fullName>
    </recommendedName>
</protein>